<dbReference type="InterPro" id="IPR007152">
    <property type="entry name" value="DUF354"/>
</dbReference>
<protein>
    <submittedName>
        <fullName evidence="1">DUF354 domain-containing protein</fullName>
    </submittedName>
</protein>
<evidence type="ECO:0000313" key="1">
    <source>
        <dbReference type="EMBL" id="XBO40242.1"/>
    </source>
</evidence>
<proteinExistence type="predicted"/>
<dbReference type="PANTHER" id="PTHR39662">
    <property type="entry name" value="DUF354 DOMAIN-CONTAINING PROTEIN-RELATED"/>
    <property type="match status" value="1"/>
</dbReference>
<dbReference type="PANTHER" id="PTHR39662:SF1">
    <property type="entry name" value="DUF354 DOMAIN-CONTAINING PROTEIN"/>
    <property type="match status" value="1"/>
</dbReference>
<dbReference type="Pfam" id="PF04007">
    <property type="entry name" value="DUF354"/>
    <property type="match status" value="1"/>
</dbReference>
<accession>A0AAU7JJ71</accession>
<dbReference type="SUPFAM" id="SSF53756">
    <property type="entry name" value="UDP-Glycosyltransferase/glycogen phosphorylase"/>
    <property type="match status" value="1"/>
</dbReference>
<reference evidence="1" key="1">
    <citation type="submission" date="2024-05" db="EMBL/GenBank/DDBJ databases">
        <authorList>
            <person name="Kim S."/>
            <person name="Heo J."/>
            <person name="Choi H."/>
            <person name="Choi Y."/>
            <person name="Kwon S.-W."/>
            <person name="Kim Y."/>
        </authorList>
    </citation>
    <scope>NUCLEOTIDE SEQUENCE</scope>
    <source>
        <strain evidence="1">KACC 23698</strain>
    </source>
</reference>
<sequence length="343" mass="37522">MKVWIDFSTAPDPLFFEPIIRRLIEQGHTVRLTARDYSETVHIAESCGRPVEVVGRHGGASMRGKAAAILTRARQLSAWLKGREIDLALGYNSYAQALAALATGVPLATCMDYEYQPANHLAFRIARRIIVPEGYERSILRKQGGTAAKVVVHEGLKEHVTLVDFEPDPRFPATLASLGVSESDILVTMRPPATQSAYHRFENHLFEQAVLRMADQPRTKVILLPRYQAQAQQYRALARSNLLIPEVVLDGLNLVYWSDAVISAGGSMNREAVVLGTQAATVFAGRMGGVDRKLIADGSLQRIASLDDLDGLAPAAKRDRSRRPPVPTKATEQVVQGLLGAVA</sequence>
<name>A0AAU7JJ71_9HYPH</name>
<gene>
    <name evidence="1" type="ORF">ABEG18_05530</name>
</gene>
<dbReference type="RefSeq" id="WP_406857097.1">
    <property type="nucleotide sequence ID" value="NZ_CP157484.1"/>
</dbReference>
<dbReference type="EMBL" id="CP157484">
    <property type="protein sequence ID" value="XBO40242.1"/>
    <property type="molecule type" value="Genomic_DNA"/>
</dbReference>
<organism evidence="1">
    <name type="scientific">Alsobacter sp. KACC 23698</name>
    <dbReference type="NCBI Taxonomy" id="3149229"/>
    <lineage>
        <taxon>Bacteria</taxon>
        <taxon>Pseudomonadati</taxon>
        <taxon>Pseudomonadota</taxon>
        <taxon>Alphaproteobacteria</taxon>
        <taxon>Hyphomicrobiales</taxon>
        <taxon>Alsobacteraceae</taxon>
        <taxon>Alsobacter</taxon>
    </lineage>
</organism>
<dbReference type="AlphaFoldDB" id="A0AAU7JJ71"/>